<keyword evidence="1" id="KW-0812">Transmembrane</keyword>
<dbReference type="InterPro" id="IPR012867">
    <property type="entry name" value="DUF1648"/>
</dbReference>
<dbReference type="EMBL" id="CP002461">
    <property type="protein sequence ID" value="AEN98937.1"/>
    <property type="molecule type" value="Genomic_DNA"/>
</dbReference>
<reference evidence="3 4" key="1">
    <citation type="journal article" date="2011" name="Microb. Cell Fact.">
        <title>Genomic analysis reveals Lactobacillus sanfranciscensis as stable element in traditional sourdoughs.</title>
        <authorList>
            <person name="Vogel R.F."/>
            <person name="Pavlovic M."/>
            <person name="Ehrmann M.A."/>
            <person name="Wiezer A."/>
            <person name="Liesegang H."/>
            <person name="Offschanka S."/>
            <person name="Voget S."/>
            <person name="Angelov A."/>
            <person name="Bocker G."/>
            <person name="Liebl W."/>
        </authorList>
    </citation>
    <scope>NUCLEOTIDE SEQUENCE [LARGE SCALE GENOMIC DNA]</scope>
    <source>
        <strain evidence="3 4">TMW 1.1304</strain>
    </source>
</reference>
<dbReference type="AlphaFoldDB" id="G2KV48"/>
<dbReference type="HOGENOM" id="CLU_1658603_0_0_9"/>
<keyword evidence="1" id="KW-1133">Transmembrane helix</keyword>
<dbReference type="PANTHER" id="PTHR37810:SF5">
    <property type="entry name" value="IMMUNITY PROTEIN SDPI"/>
    <property type="match status" value="1"/>
</dbReference>
<dbReference type="eggNOG" id="COG5658">
    <property type="taxonomic scope" value="Bacteria"/>
</dbReference>
<feature type="transmembrane region" description="Helical" evidence="1">
    <location>
        <begin position="118"/>
        <end position="140"/>
    </location>
</feature>
<dbReference type="STRING" id="714313.LSA_04910"/>
<dbReference type="RefSeq" id="WP_014081795.1">
    <property type="nucleotide sequence ID" value="NC_015978.1"/>
</dbReference>
<dbReference type="PANTHER" id="PTHR37810">
    <property type="entry name" value="IMMUNITY PROTEIN SDPI"/>
    <property type="match status" value="1"/>
</dbReference>
<evidence type="ECO:0000256" key="1">
    <source>
        <dbReference type="SAM" id="Phobius"/>
    </source>
</evidence>
<evidence type="ECO:0000313" key="3">
    <source>
        <dbReference type="EMBL" id="AEN98937.1"/>
    </source>
</evidence>
<feature type="domain" description="DUF1648" evidence="2">
    <location>
        <begin position="14"/>
        <end position="61"/>
    </location>
</feature>
<name>G2KV48_FRUST</name>
<evidence type="ECO:0000313" key="4">
    <source>
        <dbReference type="Proteomes" id="UP000001285"/>
    </source>
</evidence>
<feature type="transmembrane region" description="Helical" evidence="1">
    <location>
        <begin position="7"/>
        <end position="26"/>
    </location>
</feature>
<dbReference type="KEGG" id="lsn:LSA_04910"/>
<feature type="transmembrane region" description="Helical" evidence="1">
    <location>
        <begin position="87"/>
        <end position="106"/>
    </location>
</feature>
<feature type="transmembrane region" description="Helical" evidence="1">
    <location>
        <begin position="46"/>
        <end position="75"/>
    </location>
</feature>
<dbReference type="Pfam" id="PF07853">
    <property type="entry name" value="DUF1648"/>
    <property type="match status" value="1"/>
</dbReference>
<keyword evidence="4" id="KW-1185">Reference proteome</keyword>
<dbReference type="GO" id="GO:0009636">
    <property type="term" value="P:response to toxic substance"/>
    <property type="evidence" value="ECO:0007669"/>
    <property type="project" value="TreeGrafter"/>
</dbReference>
<dbReference type="Proteomes" id="UP000001285">
    <property type="component" value="Chromosome"/>
</dbReference>
<sequence>MRKVKRTAWITVILSLFSLMLGMYYYQNLPNKMATHFNLKGVANGYLNKGVAVIGMPVLFILLDFLVIFLTMYALKRTPNSNVKFSNLLWLIPLISILTTGSISYYNLGFAVHATEMAMIIVGMMFMLIGNYLPTVLYQFEKQTHPFYRGTELSWNRTK</sequence>
<dbReference type="OrthoDB" id="9808690at2"/>
<evidence type="ECO:0000259" key="2">
    <source>
        <dbReference type="Pfam" id="PF07853"/>
    </source>
</evidence>
<gene>
    <name evidence="3" type="ordered locus">LSA_04910</name>
</gene>
<proteinExistence type="predicted"/>
<keyword evidence="1" id="KW-0472">Membrane</keyword>
<accession>G2KV48</accession>
<protein>
    <recommendedName>
        <fullName evidence="2">DUF1648 domain-containing protein</fullName>
    </recommendedName>
</protein>
<organism evidence="3 4">
    <name type="scientific">Fructilactobacillus sanfranciscensis (strain TMW 1.1304)</name>
    <name type="common">Lactobacillus sanfranciscensis</name>
    <dbReference type="NCBI Taxonomy" id="714313"/>
    <lineage>
        <taxon>Bacteria</taxon>
        <taxon>Bacillati</taxon>
        <taxon>Bacillota</taxon>
        <taxon>Bacilli</taxon>
        <taxon>Lactobacillales</taxon>
        <taxon>Lactobacillaceae</taxon>
        <taxon>Fructilactobacillus</taxon>
    </lineage>
</organism>